<accession>A0A0S1X8E7</accession>
<dbReference type="PATRIC" id="fig|55802.8.peg.2"/>
<keyword evidence="4 6" id="KW-1133">Transmembrane helix</keyword>
<evidence type="ECO:0000256" key="3">
    <source>
        <dbReference type="ARBA" id="ARBA00022692"/>
    </source>
</evidence>
<reference evidence="7 8" key="1">
    <citation type="journal article" date="2016" name="Genome Announc.">
        <title>Complete genome sequence of the hyperthermophilic and piezophilic archaeon Thermococcus barophilus Ch5, capable of growth at the expense of hydrogenogenesis from carbon monoxide and formate.</title>
        <authorList>
            <person name="Oger P."/>
            <person name="Sokolova T.G."/>
            <person name="Kozhevnikova D.A."/>
            <person name="Taranov E.A."/>
            <person name="Vannier P."/>
            <person name="Lee H.S."/>
            <person name="Kwon K.K."/>
            <person name="Kang S.G."/>
            <person name="Lee J.H."/>
            <person name="Bonch-Osmolovskaya E.A."/>
            <person name="Lebedinsky A.V."/>
        </authorList>
    </citation>
    <scope>NUCLEOTIDE SEQUENCE [LARGE SCALE GENOMIC DNA]</scope>
    <source>
        <strain evidence="8">Ch5</strain>
    </source>
</reference>
<evidence type="ECO:0000256" key="6">
    <source>
        <dbReference type="SAM" id="Phobius"/>
    </source>
</evidence>
<dbReference type="NCBIfam" id="TIGR01195">
    <property type="entry name" value="oadG_fam"/>
    <property type="match status" value="1"/>
</dbReference>
<dbReference type="InterPro" id="IPR005899">
    <property type="entry name" value="Na_pump_deCOase"/>
</dbReference>
<dbReference type="Proteomes" id="UP000066042">
    <property type="component" value="Chromosome"/>
</dbReference>
<dbReference type="STRING" id="55802.TBCH5v1_0002"/>
<dbReference type="PIRSF" id="PIRSF018867">
    <property type="entry name" value="Na_decarb_PF0672"/>
    <property type="match status" value="1"/>
</dbReference>
<dbReference type="GO" id="GO:0005886">
    <property type="term" value="C:plasma membrane"/>
    <property type="evidence" value="ECO:0007669"/>
    <property type="project" value="UniProtKB-SubCell"/>
</dbReference>
<keyword evidence="3 6" id="KW-0812">Transmembrane</keyword>
<name>A0A0S1X8E7_THEBA</name>
<dbReference type="GO" id="GO:0036376">
    <property type="term" value="P:sodium ion export across plasma membrane"/>
    <property type="evidence" value="ECO:0007669"/>
    <property type="project" value="InterPro"/>
</dbReference>
<evidence type="ECO:0000256" key="2">
    <source>
        <dbReference type="ARBA" id="ARBA00022475"/>
    </source>
</evidence>
<evidence type="ECO:0000313" key="7">
    <source>
        <dbReference type="EMBL" id="ALM73983.1"/>
    </source>
</evidence>
<comment type="subcellular location">
    <subcellularLocation>
        <location evidence="1">Cell membrane</location>
    </subcellularLocation>
</comment>
<keyword evidence="5 6" id="KW-0472">Membrane</keyword>
<sequence length="130" mass="14883">MFCMVVAVTMQEFLEGLYITILGVTVVFTVLTILAIAMYAIGYLERHLVEKEKAKEAPVIKEEAKVEEKPKIEAKKLAVITAAILAYIAEKNAQLRPVPFKRKPSDTWRLYGIQTQMEEVEDFNYELGKW</sequence>
<dbReference type="Pfam" id="PF04277">
    <property type="entry name" value="OAD_gamma"/>
    <property type="match status" value="1"/>
</dbReference>
<proteinExistence type="predicted"/>
<evidence type="ECO:0000256" key="5">
    <source>
        <dbReference type="ARBA" id="ARBA00023136"/>
    </source>
</evidence>
<evidence type="ECO:0000256" key="4">
    <source>
        <dbReference type="ARBA" id="ARBA00022989"/>
    </source>
</evidence>
<keyword evidence="2" id="KW-1003">Cell membrane</keyword>
<dbReference type="EMBL" id="CP013050">
    <property type="protein sequence ID" value="ALM73983.1"/>
    <property type="molecule type" value="Genomic_DNA"/>
</dbReference>
<dbReference type="InterPro" id="IPR014497">
    <property type="entry name" value="MeMalonyl-CoA_deCOase_dsu"/>
</dbReference>
<protein>
    <submittedName>
        <fullName evidence="7">Methylmalonyl-CoA decarboxylase delta chain</fullName>
    </submittedName>
</protein>
<organism evidence="7 8">
    <name type="scientific">Thermococcus barophilus</name>
    <dbReference type="NCBI Taxonomy" id="55802"/>
    <lineage>
        <taxon>Archaea</taxon>
        <taxon>Methanobacteriati</taxon>
        <taxon>Methanobacteriota</taxon>
        <taxon>Thermococci</taxon>
        <taxon>Thermococcales</taxon>
        <taxon>Thermococcaceae</taxon>
        <taxon>Thermococcus</taxon>
    </lineage>
</organism>
<dbReference type="GO" id="GO:0015081">
    <property type="term" value="F:sodium ion transmembrane transporter activity"/>
    <property type="evidence" value="ECO:0007669"/>
    <property type="project" value="InterPro"/>
</dbReference>
<dbReference type="AlphaFoldDB" id="A0A0S1X8E7"/>
<feature type="transmembrane region" description="Helical" evidence="6">
    <location>
        <begin position="17"/>
        <end position="41"/>
    </location>
</feature>
<evidence type="ECO:0000256" key="1">
    <source>
        <dbReference type="ARBA" id="ARBA00004236"/>
    </source>
</evidence>
<evidence type="ECO:0000313" key="8">
    <source>
        <dbReference type="Proteomes" id="UP000066042"/>
    </source>
</evidence>
<gene>
    <name evidence="7" type="ORF">TBCH5v1_0002</name>
</gene>